<comment type="caution">
    <text evidence="1">The sequence shown here is derived from an EMBL/GenBank/DDBJ whole genome shotgun (WGS) entry which is preliminary data.</text>
</comment>
<name>A0A392UF35_9FABA</name>
<proteinExistence type="predicted"/>
<evidence type="ECO:0000313" key="1">
    <source>
        <dbReference type="EMBL" id="MCI71294.1"/>
    </source>
</evidence>
<organism evidence="1 2">
    <name type="scientific">Trifolium medium</name>
    <dbReference type="NCBI Taxonomy" id="97028"/>
    <lineage>
        <taxon>Eukaryota</taxon>
        <taxon>Viridiplantae</taxon>
        <taxon>Streptophyta</taxon>
        <taxon>Embryophyta</taxon>
        <taxon>Tracheophyta</taxon>
        <taxon>Spermatophyta</taxon>
        <taxon>Magnoliopsida</taxon>
        <taxon>eudicotyledons</taxon>
        <taxon>Gunneridae</taxon>
        <taxon>Pentapetalae</taxon>
        <taxon>rosids</taxon>
        <taxon>fabids</taxon>
        <taxon>Fabales</taxon>
        <taxon>Fabaceae</taxon>
        <taxon>Papilionoideae</taxon>
        <taxon>50 kb inversion clade</taxon>
        <taxon>NPAAA clade</taxon>
        <taxon>Hologalegina</taxon>
        <taxon>IRL clade</taxon>
        <taxon>Trifolieae</taxon>
        <taxon>Trifolium</taxon>
    </lineage>
</organism>
<dbReference type="AlphaFoldDB" id="A0A392UF35"/>
<evidence type="ECO:0000313" key="2">
    <source>
        <dbReference type="Proteomes" id="UP000265520"/>
    </source>
</evidence>
<protein>
    <submittedName>
        <fullName evidence="1">Uncharacterized protein</fullName>
    </submittedName>
</protein>
<sequence length="61" mass="6720">MSRATDPEWRALISSVRKNKASPSPAAAVQPVQASPSPPLWALLLQPKEIAQRIPMMWSLL</sequence>
<keyword evidence="2" id="KW-1185">Reference proteome</keyword>
<reference evidence="1 2" key="1">
    <citation type="journal article" date="2018" name="Front. Plant Sci.">
        <title>Red Clover (Trifolium pratense) and Zigzag Clover (T. medium) - A Picture of Genomic Similarities and Differences.</title>
        <authorList>
            <person name="Dluhosova J."/>
            <person name="Istvanek J."/>
            <person name="Nedelnik J."/>
            <person name="Repkova J."/>
        </authorList>
    </citation>
    <scope>NUCLEOTIDE SEQUENCE [LARGE SCALE GENOMIC DNA]</scope>
    <source>
        <strain evidence="2">cv. 10/8</strain>
        <tissue evidence="1">Leaf</tissue>
    </source>
</reference>
<dbReference type="EMBL" id="LXQA010793511">
    <property type="protein sequence ID" value="MCI71294.1"/>
    <property type="molecule type" value="Genomic_DNA"/>
</dbReference>
<accession>A0A392UF35</accession>
<dbReference type="Proteomes" id="UP000265520">
    <property type="component" value="Unassembled WGS sequence"/>
</dbReference>